<feature type="chain" id="PRO_5012090121" description="UPAR/Ly6 domain-containing protein" evidence="1">
    <location>
        <begin position="18"/>
        <end position="225"/>
    </location>
</feature>
<sequence length="225" mass="24881">MLTTLAIFLVITPVCMTQTTELPLVNPLEPIRCYHCDEINGPSFPACLSTNVSCHKDEVCSIHYTAIESETSIKCQNKIVCTNETAKPIARCIPGGIQIYPGLCEVCCNTTECVDSVVHNVEPTQPPNHTIRCMSCNGSECNSSLNLTVCNTGYCSQNVVYSGTTVLHTEKGPKANVYGMFTNGFKLRTYILLHYNLAPIIRVNRSQTGVYIKVILHICFTFILY</sequence>
<feature type="signal peptide" evidence="1">
    <location>
        <begin position="1"/>
        <end position="17"/>
    </location>
</feature>
<accession>A0A2C9L5A8</accession>
<proteinExistence type="predicted"/>
<dbReference type="OrthoDB" id="10345059at2759"/>
<reference evidence="2" key="1">
    <citation type="submission" date="2020-05" db="UniProtKB">
        <authorList>
            <consortium name="EnsemblMetazoa"/>
        </authorList>
    </citation>
    <scope>IDENTIFICATION</scope>
    <source>
        <strain evidence="2">BB02</strain>
    </source>
</reference>
<dbReference type="KEGG" id="bgt:106067491"/>
<dbReference type="Proteomes" id="UP000076420">
    <property type="component" value="Unassembled WGS sequence"/>
</dbReference>
<evidence type="ECO:0000313" key="3">
    <source>
        <dbReference type="Proteomes" id="UP000076420"/>
    </source>
</evidence>
<evidence type="ECO:0008006" key="4">
    <source>
        <dbReference type="Google" id="ProtNLM"/>
    </source>
</evidence>
<dbReference type="VEuPathDB" id="VectorBase:BGLB027138"/>
<dbReference type="AlphaFoldDB" id="A0A2C9L5A8"/>
<evidence type="ECO:0000313" key="2">
    <source>
        <dbReference type="EnsemblMetazoa" id="BGLB027138-PA"/>
    </source>
</evidence>
<protein>
    <recommendedName>
        <fullName evidence="4">UPAR/Ly6 domain-containing protein</fullName>
    </recommendedName>
</protein>
<dbReference type="VEuPathDB" id="VectorBase:BGLAX_049656"/>
<organism evidence="2 3">
    <name type="scientific">Biomphalaria glabrata</name>
    <name type="common">Bloodfluke planorb</name>
    <name type="synonym">Freshwater snail</name>
    <dbReference type="NCBI Taxonomy" id="6526"/>
    <lineage>
        <taxon>Eukaryota</taxon>
        <taxon>Metazoa</taxon>
        <taxon>Spiralia</taxon>
        <taxon>Lophotrochozoa</taxon>
        <taxon>Mollusca</taxon>
        <taxon>Gastropoda</taxon>
        <taxon>Heterobranchia</taxon>
        <taxon>Euthyneura</taxon>
        <taxon>Panpulmonata</taxon>
        <taxon>Hygrophila</taxon>
        <taxon>Lymnaeoidea</taxon>
        <taxon>Planorbidae</taxon>
        <taxon>Biomphalaria</taxon>
    </lineage>
</organism>
<keyword evidence="1" id="KW-0732">Signal</keyword>
<name>A0A2C9L5A8_BIOGL</name>
<dbReference type="EnsemblMetazoa" id="BGLB027138-RA">
    <property type="protein sequence ID" value="BGLB027138-PA"/>
    <property type="gene ID" value="BGLB027138"/>
</dbReference>
<evidence type="ECO:0000256" key="1">
    <source>
        <dbReference type="SAM" id="SignalP"/>
    </source>
</evidence>
<gene>
    <name evidence="2" type="primary">106067491</name>
</gene>